<dbReference type="Proteomes" id="UP001055712">
    <property type="component" value="Unassembled WGS sequence"/>
</dbReference>
<dbReference type="PANTHER" id="PTHR11043:SF1">
    <property type="entry name" value="TSET COMPLEX MEMBER TSTD"/>
    <property type="match status" value="1"/>
</dbReference>
<keyword evidence="5" id="KW-0931">ER-Golgi transport</keyword>
<feature type="domain" description="AP complex mu/sigma subunit" evidence="7">
    <location>
        <begin position="6"/>
        <end position="150"/>
    </location>
</feature>
<keyword evidence="3 5" id="KW-0963">Cytoplasm</keyword>
<dbReference type="InterPro" id="IPR022775">
    <property type="entry name" value="AP_mu_sigma_su"/>
</dbReference>
<comment type="subcellular location">
    <subcellularLocation>
        <location evidence="5">Cytoplasm</location>
    </subcellularLocation>
    <subcellularLocation>
        <location evidence="5">Golgi apparatus membrane</location>
        <topology evidence="5">Peripheral membrane protein</topology>
        <orientation evidence="5">Cytoplasmic side</orientation>
    </subcellularLocation>
    <subcellularLocation>
        <location evidence="5">Cytoplasmic vesicle</location>
        <location evidence="5">COPI-coated vesicle membrane</location>
        <topology evidence="5">Peripheral membrane protein</topology>
        <orientation evidence="5">Cytoplasmic side</orientation>
    </subcellularLocation>
    <subcellularLocation>
        <location evidence="1">Endomembrane system</location>
        <topology evidence="1">Peripheral membrane protein</topology>
    </subcellularLocation>
</comment>
<keyword evidence="5" id="KW-0653">Protein transport</keyword>
<evidence type="ECO:0000313" key="9">
    <source>
        <dbReference type="Proteomes" id="UP001055712"/>
    </source>
</evidence>
<keyword evidence="5" id="KW-0968">Cytoplasmic vesicle</keyword>
<proteinExistence type="inferred from homology"/>
<keyword evidence="4 5" id="KW-0472">Membrane</keyword>
<gene>
    <name evidence="8" type="ORF">D9Q98_002265</name>
</gene>
<comment type="subunit">
    <text evidence="5">Oligomeric complex that consists of at least the alpha, beta, beta', gamma, delta, epsilon and zeta subunits.</text>
</comment>
<evidence type="ECO:0000256" key="6">
    <source>
        <dbReference type="SAM" id="MobiDB-lite"/>
    </source>
</evidence>
<comment type="function">
    <text evidence="5">The zeta subunit may be involved in regulating the coat assembly and, hence, the rate of biosynthetic protein transport due to its association-dissociation properties with the coatomer complex.</text>
</comment>
<comment type="similarity">
    <text evidence="2 5">Belongs to the adaptor complexes small subunit family.</text>
</comment>
<dbReference type="Pfam" id="PF01217">
    <property type="entry name" value="Clat_adaptor_s"/>
    <property type="match status" value="1"/>
</dbReference>
<evidence type="ECO:0000256" key="3">
    <source>
        <dbReference type="ARBA" id="ARBA00022490"/>
    </source>
</evidence>
<evidence type="ECO:0000313" key="8">
    <source>
        <dbReference type="EMBL" id="KAI3436211.1"/>
    </source>
</evidence>
<dbReference type="Gene3D" id="3.30.450.60">
    <property type="match status" value="1"/>
</dbReference>
<keyword evidence="5" id="KW-0333">Golgi apparatus</keyword>
<dbReference type="GO" id="GO:0006886">
    <property type="term" value="P:intracellular protein transport"/>
    <property type="evidence" value="ECO:0007669"/>
    <property type="project" value="TreeGrafter"/>
</dbReference>
<name>A0A9D4TW21_CHLVU</name>
<evidence type="ECO:0000256" key="1">
    <source>
        <dbReference type="ARBA" id="ARBA00004184"/>
    </source>
</evidence>
<dbReference type="SUPFAM" id="SSF64356">
    <property type="entry name" value="SNARE-like"/>
    <property type="match status" value="1"/>
</dbReference>
<keyword evidence="9" id="KW-1185">Reference proteome</keyword>
<protein>
    <recommendedName>
        <fullName evidence="5">Coatomer subunit zeta</fullName>
    </recommendedName>
</protein>
<evidence type="ECO:0000259" key="7">
    <source>
        <dbReference type="Pfam" id="PF01217"/>
    </source>
</evidence>
<dbReference type="EMBL" id="SIDB01000002">
    <property type="protein sequence ID" value="KAI3436211.1"/>
    <property type="molecule type" value="Genomic_DNA"/>
</dbReference>
<organism evidence="8 9">
    <name type="scientific">Chlorella vulgaris</name>
    <name type="common">Green alga</name>
    <dbReference type="NCBI Taxonomy" id="3077"/>
    <lineage>
        <taxon>Eukaryota</taxon>
        <taxon>Viridiplantae</taxon>
        <taxon>Chlorophyta</taxon>
        <taxon>core chlorophytes</taxon>
        <taxon>Trebouxiophyceae</taxon>
        <taxon>Chlorellales</taxon>
        <taxon>Chlorellaceae</taxon>
        <taxon>Chlorella clade</taxon>
        <taxon>Chlorella</taxon>
    </lineage>
</organism>
<dbReference type="GO" id="GO:0006890">
    <property type="term" value="P:retrograde vesicle-mediated transport, Golgi to endoplasmic reticulum"/>
    <property type="evidence" value="ECO:0007669"/>
    <property type="project" value="UniProtKB-UniRule"/>
</dbReference>
<evidence type="ECO:0000256" key="2">
    <source>
        <dbReference type="ARBA" id="ARBA00006972"/>
    </source>
</evidence>
<dbReference type="OrthoDB" id="10249988at2759"/>
<evidence type="ECO:0000256" key="4">
    <source>
        <dbReference type="ARBA" id="ARBA00023136"/>
    </source>
</evidence>
<keyword evidence="5" id="KW-0813">Transport</keyword>
<dbReference type="InterPro" id="IPR039652">
    <property type="entry name" value="Coatomer_zeta"/>
</dbReference>
<comment type="caution">
    <text evidence="8">The sequence shown here is derived from an EMBL/GenBank/DDBJ whole genome shotgun (WGS) entry which is preliminary data.</text>
</comment>
<accession>A0A9D4TW21</accession>
<feature type="region of interest" description="Disordered" evidence="6">
    <location>
        <begin position="155"/>
        <end position="189"/>
    </location>
</feature>
<dbReference type="GO" id="GO:0030126">
    <property type="term" value="C:COPI vesicle coat"/>
    <property type="evidence" value="ECO:0007669"/>
    <property type="project" value="UniProtKB-UniRule"/>
</dbReference>
<sequence length="189" mass="20299">MSSGRVNALAITTRQGHVVYERFYDQFSEGEKAEIRSAFDQVAGPSSAAAAAAVEDAEIVGRYRNGRIVCIPSGDLLFFALGTGDYTELALSAVLAAIIAAYKEVFRGASLTDALLFSNYAIVVLVVDEVCREGLLGLTDRLSIQKAIAMRLPYEPPAPEKSKSSFSRMLSSKSQSVQQQAQQPQQASG</sequence>
<dbReference type="PANTHER" id="PTHR11043">
    <property type="entry name" value="ZETA-COAT PROTEIN"/>
    <property type="match status" value="1"/>
</dbReference>
<reference evidence="8" key="1">
    <citation type="journal article" date="2019" name="Plant J.">
        <title>Chlorella vulgaris genome assembly and annotation reveals the molecular basis for metabolic acclimation to high light conditions.</title>
        <authorList>
            <person name="Cecchin M."/>
            <person name="Marcolungo L."/>
            <person name="Rossato M."/>
            <person name="Girolomoni L."/>
            <person name="Cosentino E."/>
            <person name="Cuine S."/>
            <person name="Li-Beisson Y."/>
            <person name="Delledonne M."/>
            <person name="Ballottari M."/>
        </authorList>
    </citation>
    <scope>NUCLEOTIDE SEQUENCE</scope>
    <source>
        <strain evidence="8">211/11P</strain>
    </source>
</reference>
<dbReference type="AlphaFoldDB" id="A0A9D4TW21"/>
<evidence type="ECO:0000256" key="5">
    <source>
        <dbReference type="RuleBase" id="RU366053"/>
    </source>
</evidence>
<dbReference type="GO" id="GO:0000139">
    <property type="term" value="C:Golgi membrane"/>
    <property type="evidence" value="ECO:0007669"/>
    <property type="project" value="UniProtKB-SubCell"/>
</dbReference>
<dbReference type="GO" id="GO:0006891">
    <property type="term" value="P:intra-Golgi vesicle-mediated transport"/>
    <property type="evidence" value="ECO:0007669"/>
    <property type="project" value="TreeGrafter"/>
</dbReference>
<dbReference type="InterPro" id="IPR011012">
    <property type="entry name" value="Longin-like_dom_sf"/>
</dbReference>
<reference evidence="8" key="2">
    <citation type="submission" date="2020-11" db="EMBL/GenBank/DDBJ databases">
        <authorList>
            <person name="Cecchin M."/>
            <person name="Marcolungo L."/>
            <person name="Rossato M."/>
            <person name="Girolomoni L."/>
            <person name="Cosentino E."/>
            <person name="Cuine S."/>
            <person name="Li-Beisson Y."/>
            <person name="Delledonne M."/>
            <person name="Ballottari M."/>
        </authorList>
    </citation>
    <scope>NUCLEOTIDE SEQUENCE</scope>
    <source>
        <strain evidence="8">211/11P</strain>
        <tissue evidence="8">Whole cell</tissue>
    </source>
</reference>
<feature type="compositionally biased region" description="Low complexity" evidence="6">
    <location>
        <begin position="164"/>
        <end position="189"/>
    </location>
</feature>